<dbReference type="Gene3D" id="2.40.10.10">
    <property type="entry name" value="Trypsin-like serine proteases"/>
    <property type="match status" value="1"/>
</dbReference>
<dbReference type="Pfam" id="PF00089">
    <property type="entry name" value="Trypsin"/>
    <property type="match status" value="1"/>
</dbReference>
<dbReference type="PANTHER" id="PTHR15462:SF8">
    <property type="entry name" value="SERINE PROTEASE"/>
    <property type="match status" value="1"/>
</dbReference>
<dbReference type="EMBL" id="CAWYQH010000001">
    <property type="protein sequence ID" value="CAK8671912.1"/>
    <property type="molecule type" value="Genomic_DNA"/>
</dbReference>
<feature type="domain" description="Peptidase S1" evidence="3">
    <location>
        <begin position="167"/>
        <end position="214"/>
    </location>
</feature>
<evidence type="ECO:0000313" key="5">
    <source>
        <dbReference type="Proteomes" id="UP001642483"/>
    </source>
</evidence>
<evidence type="ECO:0000313" key="4">
    <source>
        <dbReference type="EMBL" id="CAK8671912.1"/>
    </source>
</evidence>
<dbReference type="InterPro" id="IPR009003">
    <property type="entry name" value="Peptidase_S1_PA"/>
</dbReference>
<accession>A0ABP0F0U6</accession>
<comment type="caution">
    <text evidence="4">The sequence shown here is derived from an EMBL/GenBank/DDBJ whole genome shotgun (WGS) entry which is preliminary data.</text>
</comment>
<dbReference type="InterPro" id="IPR043504">
    <property type="entry name" value="Peptidase_S1_PA_chymotrypsin"/>
</dbReference>
<dbReference type="Proteomes" id="UP001642483">
    <property type="component" value="Unassembled WGS sequence"/>
</dbReference>
<keyword evidence="1" id="KW-0732">Signal</keyword>
<dbReference type="InterPro" id="IPR001254">
    <property type="entry name" value="Trypsin_dom"/>
</dbReference>
<reference evidence="4 5" key="1">
    <citation type="submission" date="2024-02" db="EMBL/GenBank/DDBJ databases">
        <authorList>
            <person name="Daric V."/>
            <person name="Darras S."/>
        </authorList>
    </citation>
    <scope>NUCLEOTIDE SEQUENCE [LARGE SCALE GENOMIC DNA]</scope>
</reference>
<feature type="compositionally biased region" description="Basic residues" evidence="2">
    <location>
        <begin position="220"/>
        <end position="245"/>
    </location>
</feature>
<proteinExistence type="predicted"/>
<dbReference type="SUPFAM" id="SSF50494">
    <property type="entry name" value="Trypsin-like serine proteases"/>
    <property type="match status" value="1"/>
</dbReference>
<name>A0ABP0F0U6_CLALP</name>
<gene>
    <name evidence="4" type="ORF">CVLEPA_LOCUS941</name>
</gene>
<keyword evidence="5" id="KW-1185">Reference proteome</keyword>
<evidence type="ECO:0000259" key="3">
    <source>
        <dbReference type="Pfam" id="PF00089"/>
    </source>
</evidence>
<organism evidence="4 5">
    <name type="scientific">Clavelina lepadiformis</name>
    <name type="common">Light-bulb sea squirt</name>
    <name type="synonym">Ascidia lepadiformis</name>
    <dbReference type="NCBI Taxonomy" id="159417"/>
    <lineage>
        <taxon>Eukaryota</taxon>
        <taxon>Metazoa</taxon>
        <taxon>Chordata</taxon>
        <taxon>Tunicata</taxon>
        <taxon>Ascidiacea</taxon>
        <taxon>Aplousobranchia</taxon>
        <taxon>Clavelinidae</taxon>
        <taxon>Clavelina</taxon>
    </lineage>
</organism>
<evidence type="ECO:0000256" key="2">
    <source>
        <dbReference type="SAM" id="MobiDB-lite"/>
    </source>
</evidence>
<dbReference type="InterPro" id="IPR050966">
    <property type="entry name" value="Glutamyl_endopeptidase"/>
</dbReference>
<feature type="region of interest" description="Disordered" evidence="2">
    <location>
        <begin position="219"/>
        <end position="254"/>
    </location>
</feature>
<sequence length="442" mass="50755">MFDAARYFKMSGARLACACILVLLVASDLSAGVRVNLRDFSWQRPRLPNLSPVAEIDEGRAEFKGHVRRLLRTDCDLDCQVQKDRQPLSMEDIENDMSFETLDVYRQVRIKTLVNVSEVSDEMLRLDMNSTAQAERNAMDRLPRRSKRAIFGYDTRFNLPTKKFSTMFPFSTAVKLSTGCAGVMVSPNHVLTSAHCIHDGKKYLKGVKRLRVGRMIEKVLKKRGKKKGRKGKKGKKGKKNRKRSHTSSANAVNEQANLVRTRRDAPKVIQKFKWTRARKTHIPHSWIKSKQQRNTDLMVEYDYAVIELKRPLGSDFMKLGISPVKERLPRNQRIHFTAFEPTKTPTLIYRYCAVEEQSADMMYHYCDAQKGSSGAGIYIRLYDSDTGHWDRRVVGIFSGHQWVDMGQEVPPKEYNTGVRITPLKFAQICFWTTGDYGQCRDG</sequence>
<protein>
    <recommendedName>
        <fullName evidence="3">Peptidase S1 domain-containing protein</fullName>
    </recommendedName>
</protein>
<dbReference type="PANTHER" id="PTHR15462">
    <property type="entry name" value="SERINE PROTEASE"/>
    <property type="match status" value="1"/>
</dbReference>
<evidence type="ECO:0000256" key="1">
    <source>
        <dbReference type="ARBA" id="ARBA00022729"/>
    </source>
</evidence>